<keyword evidence="10" id="KW-0998">Cell outer membrane</keyword>
<dbReference type="OrthoDB" id="8679056at2"/>
<comment type="subunit">
    <text evidence="2">Homotrimer.</text>
</comment>
<accession>A0A1U9V0I2</accession>
<feature type="chain" id="PRO_5013115446" evidence="11">
    <location>
        <begin position="35"/>
        <end position="387"/>
    </location>
</feature>
<dbReference type="SUPFAM" id="SSF56935">
    <property type="entry name" value="Porins"/>
    <property type="match status" value="1"/>
</dbReference>
<dbReference type="AlphaFoldDB" id="A0A1U9V0I2"/>
<reference evidence="14" key="1">
    <citation type="submission" date="2017-02" db="EMBL/GenBank/DDBJ databases">
        <title>Complete genome sequence of Cupriavidus necator strain NH9, a 3-chlorobenzoate degrader.</title>
        <authorList>
            <person name="Moriuchi R."/>
            <person name="Dohra H."/>
            <person name="Ogawa N."/>
        </authorList>
    </citation>
    <scope>NUCLEOTIDE SEQUENCE [LARGE SCALE GENOMIC DNA]</scope>
    <source>
        <strain evidence="14">NH9</strain>
    </source>
</reference>
<dbReference type="Gene3D" id="2.40.160.10">
    <property type="entry name" value="Porin"/>
    <property type="match status" value="1"/>
</dbReference>
<dbReference type="GO" id="GO:0015288">
    <property type="term" value="F:porin activity"/>
    <property type="evidence" value="ECO:0007669"/>
    <property type="project" value="UniProtKB-KW"/>
</dbReference>
<sequence>MERQSNRPRSRIQRWITRCGLALAAVAVSSTAHAYDGGQLAPGFMLYGLIDTGVEYVNNVGAQKNGVVRVPSLTGSYPSRWGLRGIEDLGAGYKSIFVLESGFAPDSGSLNQNGRLFGRQAYVGLIGPWGVVSVGRLYSQIYWSMIGDTMGPNIFAAGLLDTYLATARVDNAIDYTLNIGGFTVAATYSLGRDAVAPAVAGGCAGESPTDYRACKAMSMLLKYEAPTWGVAGAFDRNYGGGGTGSALPASSQTDTRELINGYVKFGTATVGAGYLHRINHGVVTPGVVNKTSDYWWLGGTYLPTPQVALDLQYGHLSVSGTKLGASVIAARASYLFSKRTAVYLTAGHVFNQRDSTITVDGGALPGASNPLPGVDQTGVLIGIRHKF</sequence>
<keyword evidence="8" id="KW-0626">Porin</keyword>
<protein>
    <submittedName>
        <fullName evidence="13">Porin</fullName>
    </submittedName>
</protein>
<keyword evidence="9" id="KW-0472">Membrane</keyword>
<dbReference type="GO" id="GO:0009279">
    <property type="term" value="C:cell outer membrane"/>
    <property type="evidence" value="ECO:0007669"/>
    <property type="project" value="UniProtKB-SubCell"/>
</dbReference>
<keyword evidence="4" id="KW-1134">Transmembrane beta strand</keyword>
<dbReference type="EMBL" id="CP017758">
    <property type="protein sequence ID" value="AQV97875.1"/>
    <property type="molecule type" value="Genomic_DNA"/>
</dbReference>
<evidence type="ECO:0000256" key="7">
    <source>
        <dbReference type="ARBA" id="ARBA00023065"/>
    </source>
</evidence>
<evidence type="ECO:0000256" key="1">
    <source>
        <dbReference type="ARBA" id="ARBA00004571"/>
    </source>
</evidence>
<keyword evidence="6 11" id="KW-0732">Signal</keyword>
<evidence type="ECO:0000256" key="9">
    <source>
        <dbReference type="ARBA" id="ARBA00023136"/>
    </source>
</evidence>
<dbReference type="InterPro" id="IPR050298">
    <property type="entry name" value="Gram-neg_bact_OMP"/>
</dbReference>
<dbReference type="KEGG" id="cuh:BJN34_28830"/>
<evidence type="ECO:0000259" key="12">
    <source>
        <dbReference type="Pfam" id="PF13609"/>
    </source>
</evidence>
<dbReference type="PANTHER" id="PTHR34501">
    <property type="entry name" value="PROTEIN YDDL-RELATED"/>
    <property type="match status" value="1"/>
</dbReference>
<evidence type="ECO:0000313" key="14">
    <source>
        <dbReference type="Proteomes" id="UP000189627"/>
    </source>
</evidence>
<evidence type="ECO:0000313" key="13">
    <source>
        <dbReference type="EMBL" id="AQV97875.1"/>
    </source>
</evidence>
<evidence type="ECO:0000256" key="4">
    <source>
        <dbReference type="ARBA" id="ARBA00022452"/>
    </source>
</evidence>
<dbReference type="GO" id="GO:0046930">
    <property type="term" value="C:pore complex"/>
    <property type="evidence" value="ECO:0007669"/>
    <property type="project" value="UniProtKB-KW"/>
</dbReference>
<proteinExistence type="predicted"/>
<evidence type="ECO:0000256" key="10">
    <source>
        <dbReference type="ARBA" id="ARBA00023237"/>
    </source>
</evidence>
<dbReference type="PANTHER" id="PTHR34501:SF9">
    <property type="entry name" value="MAJOR OUTER MEMBRANE PROTEIN P.IA"/>
    <property type="match status" value="1"/>
</dbReference>
<evidence type="ECO:0000256" key="6">
    <source>
        <dbReference type="ARBA" id="ARBA00022729"/>
    </source>
</evidence>
<dbReference type="CDD" id="cd00342">
    <property type="entry name" value="gram_neg_porins"/>
    <property type="match status" value="1"/>
</dbReference>
<evidence type="ECO:0000256" key="8">
    <source>
        <dbReference type="ARBA" id="ARBA00023114"/>
    </source>
</evidence>
<keyword evidence="7" id="KW-0406">Ion transport</keyword>
<feature type="domain" description="Porin" evidence="12">
    <location>
        <begin position="22"/>
        <end position="352"/>
    </location>
</feature>
<comment type="subcellular location">
    <subcellularLocation>
        <location evidence="1">Cell outer membrane</location>
        <topology evidence="1">Multi-pass membrane protein</topology>
    </subcellularLocation>
</comment>
<dbReference type="GO" id="GO:0006811">
    <property type="term" value="P:monoatomic ion transport"/>
    <property type="evidence" value="ECO:0007669"/>
    <property type="project" value="UniProtKB-KW"/>
</dbReference>
<evidence type="ECO:0000256" key="2">
    <source>
        <dbReference type="ARBA" id="ARBA00011233"/>
    </source>
</evidence>
<dbReference type="Pfam" id="PF13609">
    <property type="entry name" value="Porin_4"/>
    <property type="match status" value="1"/>
</dbReference>
<evidence type="ECO:0000256" key="3">
    <source>
        <dbReference type="ARBA" id="ARBA00022448"/>
    </source>
</evidence>
<organism evidence="13 14">
    <name type="scientific">Cupriavidus necator</name>
    <name type="common">Alcaligenes eutrophus</name>
    <name type="synonym">Ralstonia eutropha</name>
    <dbReference type="NCBI Taxonomy" id="106590"/>
    <lineage>
        <taxon>Bacteria</taxon>
        <taxon>Pseudomonadati</taxon>
        <taxon>Pseudomonadota</taxon>
        <taxon>Betaproteobacteria</taxon>
        <taxon>Burkholderiales</taxon>
        <taxon>Burkholderiaceae</taxon>
        <taxon>Cupriavidus</taxon>
    </lineage>
</organism>
<dbReference type="Proteomes" id="UP000189627">
    <property type="component" value="Chromosome 2"/>
</dbReference>
<gene>
    <name evidence="13" type="ORF">BJN34_28830</name>
</gene>
<name>A0A1U9V0I2_CUPNE</name>
<feature type="signal peptide" evidence="11">
    <location>
        <begin position="1"/>
        <end position="34"/>
    </location>
</feature>
<dbReference type="RefSeq" id="WP_078200204.1">
    <property type="nucleotide sequence ID" value="NZ_CP017758.1"/>
</dbReference>
<keyword evidence="3" id="KW-0813">Transport</keyword>
<evidence type="ECO:0000256" key="11">
    <source>
        <dbReference type="SAM" id="SignalP"/>
    </source>
</evidence>
<evidence type="ECO:0000256" key="5">
    <source>
        <dbReference type="ARBA" id="ARBA00022692"/>
    </source>
</evidence>
<dbReference type="InterPro" id="IPR033900">
    <property type="entry name" value="Gram_neg_porin_domain"/>
</dbReference>
<keyword evidence="5" id="KW-0812">Transmembrane</keyword>
<dbReference type="InterPro" id="IPR023614">
    <property type="entry name" value="Porin_dom_sf"/>
</dbReference>